<evidence type="ECO:0000313" key="2">
    <source>
        <dbReference type="EMBL" id="MCT4703308.1"/>
    </source>
</evidence>
<evidence type="ECO:0000256" key="1">
    <source>
        <dbReference type="SAM" id="MobiDB-lite"/>
    </source>
</evidence>
<sequence>MSYVRTGLSSGRSKRVGNAPSSSKREDGTNIARTIFIYQRGKTIWILRTFIKKDEKTPAHEIRLAIKRLEEMTHG</sequence>
<keyword evidence="3" id="KW-1185">Reference proteome</keyword>
<dbReference type="EMBL" id="JALHAP010000081">
    <property type="protein sequence ID" value="MCT4703308.1"/>
    <property type="molecule type" value="Genomic_DNA"/>
</dbReference>
<reference evidence="2" key="1">
    <citation type="submission" date="2022-03" db="EMBL/GenBank/DDBJ databases">
        <title>Proposal of a novel genus Dryocolo and two novel species.</title>
        <authorList>
            <person name="Maddock D.W."/>
            <person name="Brady C.L."/>
            <person name="Denman S."/>
            <person name="Arnold D."/>
        </authorList>
    </citation>
    <scope>NUCLEOTIDE SEQUENCE</scope>
    <source>
        <strain evidence="2">H6W4</strain>
    </source>
</reference>
<gene>
    <name evidence="2" type="ORF">MUA00_16130</name>
</gene>
<name>A0A9X3ADS2_9ENTR</name>
<feature type="region of interest" description="Disordered" evidence="1">
    <location>
        <begin position="1"/>
        <end position="26"/>
    </location>
</feature>
<dbReference type="Proteomes" id="UP001150641">
    <property type="component" value="Unassembled WGS sequence"/>
</dbReference>
<organism evidence="2 3">
    <name type="scientific">Dryocola boscaweniae</name>
    <dbReference type="NCBI Taxonomy" id="2925397"/>
    <lineage>
        <taxon>Bacteria</taxon>
        <taxon>Pseudomonadati</taxon>
        <taxon>Pseudomonadota</taxon>
        <taxon>Gammaproteobacteria</taxon>
        <taxon>Enterobacterales</taxon>
        <taxon>Enterobacteriaceae</taxon>
        <taxon>Dryocola</taxon>
    </lineage>
</organism>
<evidence type="ECO:0000313" key="3">
    <source>
        <dbReference type="Proteomes" id="UP001150641"/>
    </source>
</evidence>
<dbReference type="Pfam" id="PF05973">
    <property type="entry name" value="Gp49"/>
    <property type="match status" value="1"/>
</dbReference>
<proteinExistence type="predicted"/>
<dbReference type="InterPro" id="IPR009241">
    <property type="entry name" value="HigB-like"/>
</dbReference>
<dbReference type="AlphaFoldDB" id="A0A9X3ADS2"/>
<protein>
    <submittedName>
        <fullName evidence="2">Type II toxin-antitoxin system RelE/ParE family toxin</fullName>
    </submittedName>
</protein>
<comment type="caution">
    <text evidence="2">The sequence shown here is derived from an EMBL/GenBank/DDBJ whole genome shotgun (WGS) entry which is preliminary data.</text>
</comment>
<accession>A0A9X3ADS2</accession>